<accession>L7UA03</accession>
<keyword evidence="1" id="KW-0175">Coiled coil</keyword>
<dbReference type="STRING" id="1278073.MYSTI_01965"/>
<evidence type="ECO:0000256" key="1">
    <source>
        <dbReference type="SAM" id="Coils"/>
    </source>
</evidence>
<dbReference type="Gene3D" id="1.10.287.1490">
    <property type="match status" value="1"/>
</dbReference>
<sequence>MTANTPMLRKPNKPRALWTGPARNGRCSVLYEGGTLRFAWDNVGCWKSTAYQLGTALAELMVKHVALEKEEQDDHGSIRSLADSVRRLEEERDTLRERVATLEKEAQASRESYQQHIKENAKYVRHLQARADTAEARVKELEEHSRQQTQRCEDLARQCRAAEQRAADLTETLERKQMAIHGLMEMAADASQPPPAPAKERVTLDAAVADMPPCGGCGIAMCPGCASLNVEPTRLRGAPPAQADGGVWEIQRRIPSKPFDELSTTEQDGLLSVFREAPAAELDATLAAVNAFSFRDCPAHYRDGAEDGAE</sequence>
<name>L7UA03_MYXSD</name>
<dbReference type="EMBL" id="CP004025">
    <property type="protein sequence ID" value="AGC43294.1"/>
    <property type="molecule type" value="Genomic_DNA"/>
</dbReference>
<dbReference type="KEGG" id="msd:MYSTI_01965"/>
<proteinExistence type="predicted"/>
<dbReference type="Proteomes" id="UP000011131">
    <property type="component" value="Chromosome"/>
</dbReference>
<dbReference type="AlphaFoldDB" id="L7UA03"/>
<dbReference type="RefSeq" id="WP_015347556.1">
    <property type="nucleotide sequence ID" value="NC_020126.1"/>
</dbReference>
<evidence type="ECO:0000313" key="3">
    <source>
        <dbReference type="Proteomes" id="UP000011131"/>
    </source>
</evidence>
<feature type="coiled-coil region" evidence="1">
    <location>
        <begin position="78"/>
        <end position="179"/>
    </location>
</feature>
<organism evidence="2 3">
    <name type="scientific">Myxococcus stipitatus (strain DSM 14675 / JCM 12634 / Mx s8)</name>
    <dbReference type="NCBI Taxonomy" id="1278073"/>
    <lineage>
        <taxon>Bacteria</taxon>
        <taxon>Pseudomonadati</taxon>
        <taxon>Myxococcota</taxon>
        <taxon>Myxococcia</taxon>
        <taxon>Myxococcales</taxon>
        <taxon>Cystobacterineae</taxon>
        <taxon>Myxococcaceae</taxon>
        <taxon>Myxococcus</taxon>
    </lineage>
</organism>
<protein>
    <submittedName>
        <fullName evidence="2">Uncharacterized protein</fullName>
    </submittedName>
</protein>
<dbReference type="PATRIC" id="fig|1278073.3.peg.2002"/>
<reference evidence="2 3" key="1">
    <citation type="journal article" date="2013" name="Genome Announc.">
        <title>Complete genome sequence of Myxococcus stipitatus strain DSM 14675, a fruiting myxobacterium.</title>
        <authorList>
            <person name="Huntley S."/>
            <person name="Kneip S."/>
            <person name="Treuner-Lange A."/>
            <person name="Sogaard-Andersen L."/>
        </authorList>
    </citation>
    <scope>NUCLEOTIDE SEQUENCE [LARGE SCALE GENOMIC DNA]</scope>
    <source>
        <strain evidence="3">DSM 14675 / JCM 12634 / Mx s8</strain>
    </source>
</reference>
<gene>
    <name evidence="2" type="ordered locus">MYSTI_01965</name>
</gene>
<dbReference type="HOGENOM" id="CLU_896665_0_0_7"/>
<evidence type="ECO:0000313" key="2">
    <source>
        <dbReference type="EMBL" id="AGC43294.1"/>
    </source>
</evidence>
<keyword evidence="3" id="KW-1185">Reference proteome</keyword>